<dbReference type="RefSeq" id="WP_171653954.1">
    <property type="nucleotide sequence ID" value="NZ_WHOD01000079.1"/>
</dbReference>
<accession>A0A972GXR7</accession>
<dbReference type="InterPro" id="IPR019405">
    <property type="entry name" value="Lactonase_7-beta_prop"/>
</dbReference>
<reference evidence="2" key="1">
    <citation type="submission" date="2019-10" db="EMBL/GenBank/DDBJ databases">
        <title>Description of Paenibacillus glebae sp. nov.</title>
        <authorList>
            <person name="Carlier A."/>
            <person name="Qi S."/>
        </authorList>
    </citation>
    <scope>NUCLEOTIDE SEQUENCE</scope>
    <source>
        <strain evidence="2">LMG 31456</strain>
    </source>
</reference>
<gene>
    <name evidence="2" type="ORF">GC093_21250</name>
</gene>
<dbReference type="FunFam" id="2.130.10.10:FF:000306">
    <property type="entry name" value="3-carboxymuconate cyclase"/>
    <property type="match status" value="1"/>
</dbReference>
<dbReference type="GO" id="GO:0017057">
    <property type="term" value="F:6-phosphogluconolactonase activity"/>
    <property type="evidence" value="ECO:0007669"/>
    <property type="project" value="TreeGrafter"/>
</dbReference>
<dbReference type="InterPro" id="IPR050282">
    <property type="entry name" value="Cycloisomerase_2"/>
</dbReference>
<comment type="similarity">
    <text evidence="1">Belongs to the cycloisomerase 2 family.</text>
</comment>
<evidence type="ECO:0000313" key="3">
    <source>
        <dbReference type="Proteomes" id="UP000641588"/>
    </source>
</evidence>
<dbReference type="SUPFAM" id="SSF51004">
    <property type="entry name" value="C-terminal (heme d1) domain of cytochrome cd1-nitrite reductase"/>
    <property type="match status" value="1"/>
</dbReference>
<dbReference type="PANTHER" id="PTHR30344">
    <property type="entry name" value="6-PHOSPHOGLUCONOLACTONASE-RELATED"/>
    <property type="match status" value="1"/>
</dbReference>
<proteinExistence type="inferred from homology"/>
<evidence type="ECO:0000313" key="2">
    <source>
        <dbReference type="EMBL" id="NOU95732.1"/>
    </source>
</evidence>
<protein>
    <submittedName>
        <fullName evidence="2">Beta-propeller fold lactonase family protein</fullName>
    </submittedName>
</protein>
<dbReference type="InterPro" id="IPR015943">
    <property type="entry name" value="WD40/YVTN_repeat-like_dom_sf"/>
</dbReference>
<evidence type="ECO:0000256" key="1">
    <source>
        <dbReference type="ARBA" id="ARBA00005564"/>
    </source>
</evidence>
<organism evidence="2 3">
    <name type="scientific">Paenibacillus foliorum</name>
    <dbReference type="NCBI Taxonomy" id="2654974"/>
    <lineage>
        <taxon>Bacteria</taxon>
        <taxon>Bacillati</taxon>
        <taxon>Bacillota</taxon>
        <taxon>Bacilli</taxon>
        <taxon>Bacillales</taxon>
        <taxon>Paenibacillaceae</taxon>
        <taxon>Paenibacillus</taxon>
    </lineage>
</organism>
<name>A0A972GXR7_9BACL</name>
<dbReference type="GO" id="GO:0005829">
    <property type="term" value="C:cytosol"/>
    <property type="evidence" value="ECO:0007669"/>
    <property type="project" value="TreeGrafter"/>
</dbReference>
<keyword evidence="3" id="KW-1185">Reference proteome</keyword>
<dbReference type="Gene3D" id="2.130.10.10">
    <property type="entry name" value="YVTN repeat-like/Quinoprotein amine dehydrogenase"/>
    <property type="match status" value="1"/>
</dbReference>
<dbReference type="Proteomes" id="UP000641588">
    <property type="component" value="Unassembled WGS sequence"/>
</dbReference>
<dbReference type="EMBL" id="WHOD01000079">
    <property type="protein sequence ID" value="NOU95732.1"/>
    <property type="molecule type" value="Genomic_DNA"/>
</dbReference>
<comment type="caution">
    <text evidence="2">The sequence shown here is derived from an EMBL/GenBank/DDBJ whole genome shotgun (WGS) entry which is preliminary data.</text>
</comment>
<dbReference type="PANTHER" id="PTHR30344:SF1">
    <property type="entry name" value="6-PHOSPHOGLUCONOLACTONASE"/>
    <property type="match status" value="1"/>
</dbReference>
<dbReference type="AlphaFoldDB" id="A0A972GXR7"/>
<sequence>MNQLNENELLVYVGSYAPSTSVGINVFRLNTDNGSLTLQQSLEGIENPSFLTLNHNQTRLYAVSEIGAADGTVTSYTVNPQDGRLDFLNEQSSLGKATCYVTLDDDSSCLVLANYTSGNIALYPVKNDGSLGEAADHVQHKGSSIRADRQEAAHPHAAVIDPSGRYVFVPDLGLDQIKIYQMDYEHTRLLPHNEVLTKPGAGPRHLVFHTSIPYAYIINELDCTITVYSYAIEDGALHPVQTVPALPNDFTEFNICADIHISPSGNYLYGSNRGHNSIVVYEINKIDGTLTYVEHTSTLGLTPRNFAITPDGGFLLAANQDSNSIVTFAIDQQSGRLRETGQTVTVAKPVCVKIAKRPN</sequence>
<dbReference type="Pfam" id="PF10282">
    <property type="entry name" value="Lactonase"/>
    <property type="match status" value="1"/>
</dbReference>
<dbReference type="InterPro" id="IPR011048">
    <property type="entry name" value="Haem_d1_sf"/>
</dbReference>